<dbReference type="AlphaFoldDB" id="A0A5C6F4S9"/>
<protein>
    <recommendedName>
        <fullName evidence="3">Secretin/TonB short N-terminal domain-containing protein</fullName>
    </recommendedName>
</protein>
<keyword evidence="2" id="KW-1185">Reference proteome</keyword>
<proteinExistence type="predicted"/>
<evidence type="ECO:0000313" key="2">
    <source>
        <dbReference type="Proteomes" id="UP000317977"/>
    </source>
</evidence>
<dbReference type="Proteomes" id="UP000317977">
    <property type="component" value="Unassembled WGS sequence"/>
</dbReference>
<evidence type="ECO:0008006" key="3">
    <source>
        <dbReference type="Google" id="ProtNLM"/>
    </source>
</evidence>
<dbReference type="OrthoDB" id="291047at2"/>
<accession>A0A5C6F4S9</accession>
<sequence length="238" mass="25909">MTVQLLRVFGIVLTMGMAAMGQEADDPFGGPRNAPPVTKASERTAKPKIELVPSSDSSIDETEMKIRQSMSKRTSLSFVELPLADAAKQLAQAFDLPILIDAKALEEIGLSAQEPVNVKLRDVSLRSILRLMLNDLELTYIVKNEVLMITTVSSAESNLITRAYQLPACMQGDPQAAIEAIHTTVVPDTWDVLGGPSTIALINSVVVISTTECVHEDTIDMMRKTEAADSLSRDELNR</sequence>
<evidence type="ECO:0000313" key="1">
    <source>
        <dbReference type="EMBL" id="TWU55056.1"/>
    </source>
</evidence>
<organism evidence="1 2">
    <name type="scientific">Rubripirellula reticaptiva</name>
    <dbReference type="NCBI Taxonomy" id="2528013"/>
    <lineage>
        <taxon>Bacteria</taxon>
        <taxon>Pseudomonadati</taxon>
        <taxon>Planctomycetota</taxon>
        <taxon>Planctomycetia</taxon>
        <taxon>Pirellulales</taxon>
        <taxon>Pirellulaceae</taxon>
        <taxon>Rubripirellula</taxon>
    </lineage>
</organism>
<gene>
    <name evidence="1" type="ORF">Poly59_13490</name>
</gene>
<dbReference type="EMBL" id="SJPX01000002">
    <property type="protein sequence ID" value="TWU55056.1"/>
    <property type="molecule type" value="Genomic_DNA"/>
</dbReference>
<name>A0A5C6F4S9_9BACT</name>
<dbReference type="RefSeq" id="WP_146533321.1">
    <property type="nucleotide sequence ID" value="NZ_SJPX01000002.1"/>
</dbReference>
<reference evidence="1 2" key="1">
    <citation type="submission" date="2019-02" db="EMBL/GenBank/DDBJ databases">
        <title>Deep-cultivation of Planctomycetes and their phenomic and genomic characterization uncovers novel biology.</title>
        <authorList>
            <person name="Wiegand S."/>
            <person name="Jogler M."/>
            <person name="Boedeker C."/>
            <person name="Pinto D."/>
            <person name="Vollmers J."/>
            <person name="Rivas-Marin E."/>
            <person name="Kohn T."/>
            <person name="Peeters S.H."/>
            <person name="Heuer A."/>
            <person name="Rast P."/>
            <person name="Oberbeckmann S."/>
            <person name="Bunk B."/>
            <person name="Jeske O."/>
            <person name="Meyerdierks A."/>
            <person name="Storesund J.E."/>
            <person name="Kallscheuer N."/>
            <person name="Luecker S."/>
            <person name="Lage O.M."/>
            <person name="Pohl T."/>
            <person name="Merkel B.J."/>
            <person name="Hornburger P."/>
            <person name="Mueller R.-W."/>
            <person name="Bruemmer F."/>
            <person name="Labrenz M."/>
            <person name="Spormann A.M."/>
            <person name="Op Den Camp H."/>
            <person name="Overmann J."/>
            <person name="Amann R."/>
            <person name="Jetten M.S.M."/>
            <person name="Mascher T."/>
            <person name="Medema M.H."/>
            <person name="Devos D.P."/>
            <person name="Kaster A.-K."/>
            <person name="Ovreas L."/>
            <person name="Rohde M."/>
            <person name="Galperin M.Y."/>
            <person name="Jogler C."/>
        </authorList>
    </citation>
    <scope>NUCLEOTIDE SEQUENCE [LARGE SCALE GENOMIC DNA]</scope>
    <source>
        <strain evidence="1 2">Poly59</strain>
    </source>
</reference>
<comment type="caution">
    <text evidence="1">The sequence shown here is derived from an EMBL/GenBank/DDBJ whole genome shotgun (WGS) entry which is preliminary data.</text>
</comment>